<dbReference type="InterPro" id="IPR008930">
    <property type="entry name" value="Terpenoid_cyclase/PrenylTrfase"/>
</dbReference>
<organism evidence="2">
    <name type="scientific">marine sediment metagenome</name>
    <dbReference type="NCBI Taxonomy" id="412755"/>
    <lineage>
        <taxon>unclassified sequences</taxon>
        <taxon>metagenomes</taxon>
        <taxon>ecological metagenomes</taxon>
    </lineage>
</organism>
<dbReference type="AlphaFoldDB" id="A0A0F9HY69"/>
<dbReference type="EMBL" id="LAZR01015643">
    <property type="protein sequence ID" value="KKM08027.1"/>
    <property type="molecule type" value="Genomic_DNA"/>
</dbReference>
<evidence type="ECO:0000313" key="2">
    <source>
        <dbReference type="EMBL" id="KKM08027.1"/>
    </source>
</evidence>
<feature type="non-terminal residue" evidence="2">
    <location>
        <position position="82"/>
    </location>
</feature>
<accession>A0A0F9HY69</accession>
<dbReference type="InterPro" id="IPR032697">
    <property type="entry name" value="SQ_cyclase_N"/>
</dbReference>
<proteinExistence type="predicted"/>
<gene>
    <name evidence="2" type="ORF">LCGC14_1728040</name>
</gene>
<sequence length="82" mass="9461">MAGDRDLAAAVDEAVGRSQEYFLRSQHPDGYWWGELESNVCMAAEYLLLTHFLGVAEEGRWRKIANYLRSQQRPDGAWSIYH</sequence>
<feature type="domain" description="Squalene cyclase N-terminal" evidence="1">
    <location>
        <begin position="16"/>
        <end position="82"/>
    </location>
</feature>
<dbReference type="Gene3D" id="1.50.10.20">
    <property type="match status" value="1"/>
</dbReference>
<evidence type="ECO:0000259" key="1">
    <source>
        <dbReference type="Pfam" id="PF13249"/>
    </source>
</evidence>
<comment type="caution">
    <text evidence="2">The sequence shown here is derived from an EMBL/GenBank/DDBJ whole genome shotgun (WGS) entry which is preliminary data.</text>
</comment>
<name>A0A0F9HY69_9ZZZZ</name>
<dbReference type="SUPFAM" id="SSF48239">
    <property type="entry name" value="Terpenoid cyclases/Protein prenyltransferases"/>
    <property type="match status" value="1"/>
</dbReference>
<protein>
    <recommendedName>
        <fullName evidence="1">Squalene cyclase N-terminal domain-containing protein</fullName>
    </recommendedName>
</protein>
<reference evidence="2" key="1">
    <citation type="journal article" date="2015" name="Nature">
        <title>Complex archaea that bridge the gap between prokaryotes and eukaryotes.</title>
        <authorList>
            <person name="Spang A."/>
            <person name="Saw J.H."/>
            <person name="Jorgensen S.L."/>
            <person name="Zaremba-Niedzwiedzka K."/>
            <person name="Martijn J."/>
            <person name="Lind A.E."/>
            <person name="van Eijk R."/>
            <person name="Schleper C."/>
            <person name="Guy L."/>
            <person name="Ettema T.J."/>
        </authorList>
    </citation>
    <scope>NUCLEOTIDE SEQUENCE</scope>
</reference>
<dbReference type="Pfam" id="PF13249">
    <property type="entry name" value="SQHop_cyclase_N"/>
    <property type="match status" value="1"/>
</dbReference>